<dbReference type="AlphaFoldDB" id="A0A858RD62"/>
<dbReference type="KEGG" id="luo:HHL09_01675"/>
<dbReference type="RefSeq" id="WP_169452765.1">
    <property type="nucleotide sequence ID" value="NZ_CP051774.1"/>
</dbReference>
<dbReference type="Proteomes" id="UP000501812">
    <property type="component" value="Chromosome"/>
</dbReference>
<feature type="signal peptide" evidence="1">
    <location>
        <begin position="1"/>
        <end position="18"/>
    </location>
</feature>
<keyword evidence="3" id="KW-1185">Reference proteome</keyword>
<dbReference type="EMBL" id="CP051774">
    <property type="protein sequence ID" value="QJE94544.1"/>
    <property type="molecule type" value="Genomic_DNA"/>
</dbReference>
<name>A0A858RD62_9BACT</name>
<evidence type="ECO:0000313" key="3">
    <source>
        <dbReference type="Proteomes" id="UP000501812"/>
    </source>
</evidence>
<organism evidence="2 3">
    <name type="scientific">Luteolibacter luteus</name>
    <dbReference type="NCBI Taxonomy" id="2728835"/>
    <lineage>
        <taxon>Bacteria</taxon>
        <taxon>Pseudomonadati</taxon>
        <taxon>Verrucomicrobiota</taxon>
        <taxon>Verrucomicrobiia</taxon>
        <taxon>Verrucomicrobiales</taxon>
        <taxon>Verrucomicrobiaceae</taxon>
        <taxon>Luteolibacter</taxon>
    </lineage>
</organism>
<proteinExistence type="predicted"/>
<evidence type="ECO:0000313" key="2">
    <source>
        <dbReference type="EMBL" id="QJE94544.1"/>
    </source>
</evidence>
<sequence length="424" mass="44664">MNIRHLLASACIIAPALAQEAPATFESGVLLKASDLLPADMLRGPSYRVRDQVPTDGYMAYIDIDTDFGTFRAIGVPEAKRRIVEAEAIRKLVETSKGDLFAQGLKRSVEQPIDAVKNIVTNPVESVKQAPKTVGHFFAKVGSGIGRGVAKTVDRVSEAAHEDRDPGQSAAAAGRGLGNAAKSAAGFDKAKLDTAKQLGVDPYSDNARLQEEMDKVTWAFFAGGLPLRIGAAAASAGLAVAATEMVGVPADTYALTSGELALRDERALAAMGVSLEDIKNFQIHPALSTTRRHRIVSYLEVLSKASGRGHIVQLANGCEEAEQAEFLISGLAILAERQRSGAADYVSLKVLGRLPGGRTAGGQLQVPAPVDHITWTEEVAHVAHRDDLGSDPKVLVHTGTLSSAAAAGIKAAGWELVAVPYPSR</sequence>
<evidence type="ECO:0000256" key="1">
    <source>
        <dbReference type="SAM" id="SignalP"/>
    </source>
</evidence>
<accession>A0A858RD62</accession>
<protein>
    <submittedName>
        <fullName evidence="2">Uncharacterized protein</fullName>
    </submittedName>
</protein>
<reference evidence="2 3" key="1">
    <citation type="submission" date="2020-04" db="EMBL/GenBank/DDBJ databases">
        <title>Luteolibacter sp. G-1-1-1 isolated from soil.</title>
        <authorList>
            <person name="Dahal R.H."/>
        </authorList>
    </citation>
    <scope>NUCLEOTIDE SEQUENCE [LARGE SCALE GENOMIC DNA]</scope>
    <source>
        <strain evidence="2 3">G-1-1-1</strain>
    </source>
</reference>
<feature type="chain" id="PRO_5033018062" evidence="1">
    <location>
        <begin position="19"/>
        <end position="424"/>
    </location>
</feature>
<keyword evidence="1" id="KW-0732">Signal</keyword>
<gene>
    <name evidence="2" type="ORF">HHL09_01675</name>
</gene>